<proteinExistence type="predicted"/>
<comment type="caution">
    <text evidence="2">The sequence shown here is derived from an EMBL/GenBank/DDBJ whole genome shotgun (WGS) entry which is preliminary data.</text>
</comment>
<organism evidence="2 3">
    <name type="scientific">Rotaria socialis</name>
    <dbReference type="NCBI Taxonomy" id="392032"/>
    <lineage>
        <taxon>Eukaryota</taxon>
        <taxon>Metazoa</taxon>
        <taxon>Spiralia</taxon>
        <taxon>Gnathifera</taxon>
        <taxon>Rotifera</taxon>
        <taxon>Eurotatoria</taxon>
        <taxon>Bdelloidea</taxon>
        <taxon>Philodinida</taxon>
        <taxon>Philodinidae</taxon>
        <taxon>Rotaria</taxon>
    </lineage>
</organism>
<dbReference type="Proteomes" id="UP000663838">
    <property type="component" value="Unassembled WGS sequence"/>
</dbReference>
<evidence type="ECO:0000313" key="2">
    <source>
        <dbReference type="EMBL" id="CAF4925534.1"/>
    </source>
</evidence>
<feature type="compositionally biased region" description="Low complexity" evidence="1">
    <location>
        <begin position="193"/>
        <end position="205"/>
    </location>
</feature>
<dbReference type="AlphaFoldDB" id="A0A821WHR8"/>
<accession>A0A821WHR8</accession>
<evidence type="ECO:0000256" key="1">
    <source>
        <dbReference type="SAM" id="MobiDB-lite"/>
    </source>
</evidence>
<feature type="region of interest" description="Disordered" evidence="1">
    <location>
        <begin position="188"/>
        <end position="219"/>
    </location>
</feature>
<reference evidence="2" key="1">
    <citation type="submission" date="2021-02" db="EMBL/GenBank/DDBJ databases">
        <authorList>
            <person name="Nowell W R."/>
        </authorList>
    </citation>
    <scope>NUCLEOTIDE SEQUENCE</scope>
</reference>
<dbReference type="EMBL" id="CAJOBS010007904">
    <property type="protein sequence ID" value="CAF4925534.1"/>
    <property type="molecule type" value="Genomic_DNA"/>
</dbReference>
<feature type="non-terminal residue" evidence="2">
    <location>
        <position position="1"/>
    </location>
</feature>
<evidence type="ECO:0000313" key="3">
    <source>
        <dbReference type="Proteomes" id="UP000663838"/>
    </source>
</evidence>
<protein>
    <submittedName>
        <fullName evidence="2">Uncharacterized protein</fullName>
    </submittedName>
</protein>
<gene>
    <name evidence="2" type="ORF">TOA249_LOCUS32409</name>
</gene>
<name>A0A821WHR8_9BILA</name>
<sequence length="296" mass="32752">AHSLRNNRENLLRAAWREPSHKFAPFMVSQLVGKKIMHKGFLTQNKFQPRFEGPFQIVSVNDNDRSYIISSMVNETTPAFGKPIKVHHSHLRPWVPRPNYLAKFDLGGRIFPPPPNLNKTIPYCHYNNIAVNPPRMSNHNFLGFLPATPSVQPIAPGGNLAIPSIVENVVEPQNVSPEKINSSLLNKNSLIEPNNSNHSTPSNSPLSENNVSEPTAPPPNIIVEEIPIASNEPMVMPDVAIIDPVPVVTHIEPIANNISNNTVRGSSRIPVLSPVLNPTITRLRTSSIKPKGFYKS</sequence>